<dbReference type="InterPro" id="IPR002478">
    <property type="entry name" value="PUA"/>
</dbReference>
<comment type="similarity">
    <text evidence="8">Belongs to the glutamate 5-kinase family.</text>
</comment>
<dbReference type="GO" id="GO:0005829">
    <property type="term" value="C:cytosol"/>
    <property type="evidence" value="ECO:0007669"/>
    <property type="project" value="TreeGrafter"/>
</dbReference>
<comment type="function">
    <text evidence="8">Catalyzes the transfer of a phosphate group to glutamate to form L-glutamate 5-phosphate.</text>
</comment>
<dbReference type="RefSeq" id="WP_116686510.1">
    <property type="nucleotide sequence ID" value="NZ_CAWNYD010000002.1"/>
</dbReference>
<dbReference type="PROSITE" id="PS00902">
    <property type="entry name" value="GLUTAMATE_5_KINASE"/>
    <property type="match status" value="1"/>
</dbReference>
<dbReference type="Pfam" id="PF00696">
    <property type="entry name" value="AA_kinase"/>
    <property type="match status" value="1"/>
</dbReference>
<dbReference type="CDD" id="cd21157">
    <property type="entry name" value="PUA_G5K"/>
    <property type="match status" value="1"/>
</dbReference>
<dbReference type="HAMAP" id="MF_00456">
    <property type="entry name" value="ProB"/>
    <property type="match status" value="1"/>
</dbReference>
<dbReference type="Proteomes" id="UP000244906">
    <property type="component" value="Unassembled WGS sequence"/>
</dbReference>
<protein>
    <recommendedName>
        <fullName evidence="8">Glutamate 5-kinase</fullName>
        <ecNumber evidence="8">2.7.2.11</ecNumber>
    </recommendedName>
    <alternativeName>
        <fullName evidence="8">Gamma-glutamyl kinase</fullName>
        <shortName evidence="8">GK</shortName>
    </alternativeName>
</protein>
<keyword evidence="11" id="KW-1185">Reference proteome</keyword>
<dbReference type="SUPFAM" id="SSF53633">
    <property type="entry name" value="Carbamate kinase-like"/>
    <property type="match status" value="1"/>
</dbReference>
<dbReference type="EC" id="2.7.2.11" evidence="8"/>
<dbReference type="NCBIfam" id="TIGR01027">
    <property type="entry name" value="proB"/>
    <property type="match status" value="1"/>
</dbReference>
<dbReference type="Gene3D" id="2.30.130.10">
    <property type="entry name" value="PUA domain"/>
    <property type="match status" value="1"/>
</dbReference>
<evidence type="ECO:0000313" key="11">
    <source>
        <dbReference type="Proteomes" id="UP000244906"/>
    </source>
</evidence>
<evidence type="ECO:0000256" key="8">
    <source>
        <dbReference type="HAMAP-Rule" id="MF_00456"/>
    </source>
</evidence>
<dbReference type="GO" id="GO:0003723">
    <property type="term" value="F:RNA binding"/>
    <property type="evidence" value="ECO:0007669"/>
    <property type="project" value="InterPro"/>
</dbReference>
<keyword evidence="2 8" id="KW-0028">Amino-acid biosynthesis</keyword>
<keyword evidence="1 8" id="KW-0963">Cytoplasm</keyword>
<sequence>MIREHAAIPKARRWVVKIGSSLLTEDGKGLSRKAMARWVTQFEALREQGIELVLVSSGAIAAGMESLGWQERPESLDQQQAAAAVGQMRLAQAWEDIFQIFGSQTAQVLLTHEDLSDRGRYLNGRSTLRALLSHKVVPIINENDTVVTDEIRFGDNDTLAALVANLLDADLLVILTDQTGLFKEDPRKNPNAELIQQAAADDNTLDAMVGDAGRLGRGGMITKLRAARLAARSGATTVIACGKQDKIIEQLSQGQRQGTLLWSGREREVARKQWLAGQLRMNGKLQLDDGAVKVLKQSGRSLLAVGVRGVEGVFRRGELVACVDTQGREVARGLVNYSSEDVKKIQGKASSDISKVLGFMSDEELIHRDNLVLL</sequence>
<comment type="caution">
    <text evidence="10">The sequence shown here is derived from an EMBL/GenBank/DDBJ whole genome shotgun (WGS) entry which is preliminary data.</text>
</comment>
<dbReference type="Gene3D" id="3.40.1160.10">
    <property type="entry name" value="Acetylglutamate kinase-like"/>
    <property type="match status" value="1"/>
</dbReference>
<dbReference type="InterPro" id="IPR011529">
    <property type="entry name" value="Glu_5kinase"/>
</dbReference>
<dbReference type="InterPro" id="IPR015947">
    <property type="entry name" value="PUA-like_sf"/>
</dbReference>
<dbReference type="SMART" id="SM00359">
    <property type="entry name" value="PUA"/>
    <property type="match status" value="1"/>
</dbReference>
<feature type="binding site" evidence="8">
    <location>
        <position position="156"/>
    </location>
    <ligand>
        <name>substrate</name>
    </ligand>
</feature>
<dbReference type="InterPro" id="IPR005715">
    <property type="entry name" value="Glu_5kinase/COase_Synthase"/>
</dbReference>
<organism evidence="10 11">
    <name type="scientific">Pelagibaculum spongiae</name>
    <dbReference type="NCBI Taxonomy" id="2080658"/>
    <lineage>
        <taxon>Bacteria</taxon>
        <taxon>Pseudomonadati</taxon>
        <taxon>Pseudomonadota</taxon>
        <taxon>Gammaproteobacteria</taxon>
        <taxon>Oceanospirillales</taxon>
        <taxon>Pelagibaculum</taxon>
    </lineage>
</organism>
<evidence type="ECO:0000256" key="6">
    <source>
        <dbReference type="ARBA" id="ARBA00022777"/>
    </source>
</evidence>
<keyword evidence="7 8" id="KW-0067">ATP-binding</keyword>
<dbReference type="GO" id="GO:0055129">
    <property type="term" value="P:L-proline biosynthetic process"/>
    <property type="evidence" value="ECO:0007669"/>
    <property type="project" value="UniProtKB-UniRule"/>
</dbReference>
<dbReference type="CDD" id="cd04242">
    <property type="entry name" value="AAK_G5K_ProB"/>
    <property type="match status" value="1"/>
</dbReference>
<comment type="subcellular location">
    <subcellularLocation>
        <location evidence="8">Cytoplasm</location>
    </subcellularLocation>
</comment>
<comment type="pathway">
    <text evidence="8">Amino-acid biosynthesis; L-proline biosynthesis; L-glutamate 5-semialdehyde from L-glutamate: step 1/2.</text>
</comment>
<feature type="binding site" evidence="8">
    <location>
        <begin position="176"/>
        <end position="177"/>
    </location>
    <ligand>
        <name>ATP</name>
        <dbReference type="ChEBI" id="CHEBI:30616"/>
    </ligand>
</feature>
<dbReference type="AlphaFoldDB" id="A0A2V1H2Q9"/>
<evidence type="ECO:0000256" key="3">
    <source>
        <dbReference type="ARBA" id="ARBA00022650"/>
    </source>
</evidence>
<evidence type="ECO:0000256" key="4">
    <source>
        <dbReference type="ARBA" id="ARBA00022679"/>
    </source>
</evidence>
<dbReference type="UniPathway" id="UPA00098">
    <property type="reaction ID" value="UER00359"/>
</dbReference>
<evidence type="ECO:0000313" key="10">
    <source>
        <dbReference type="EMBL" id="PVZ70691.1"/>
    </source>
</evidence>
<keyword evidence="4 8" id="KW-0808">Transferase</keyword>
<feature type="binding site" evidence="8">
    <location>
        <position position="144"/>
    </location>
    <ligand>
        <name>substrate</name>
    </ligand>
</feature>
<dbReference type="InterPro" id="IPR036393">
    <property type="entry name" value="AceGlu_kinase-like_sf"/>
</dbReference>
<proteinExistence type="inferred from homology"/>
<dbReference type="PIRSF" id="PIRSF000729">
    <property type="entry name" value="GK"/>
    <property type="match status" value="1"/>
</dbReference>
<reference evidence="10 11" key="1">
    <citation type="submission" date="2018-04" db="EMBL/GenBank/DDBJ databases">
        <title>Thalassorhabdus spongiae gen. nov., sp. nov., isolated from a marine sponge in South-West Iceland.</title>
        <authorList>
            <person name="Knobloch S."/>
            <person name="Daussin A."/>
            <person name="Johannsson R."/>
            <person name="Marteinsson V.T."/>
        </authorList>
    </citation>
    <scope>NUCLEOTIDE SEQUENCE [LARGE SCALE GENOMIC DNA]</scope>
    <source>
        <strain evidence="10 11">Hp12</strain>
    </source>
</reference>
<evidence type="ECO:0000256" key="7">
    <source>
        <dbReference type="ARBA" id="ARBA00022840"/>
    </source>
</evidence>
<dbReference type="GO" id="GO:0004349">
    <property type="term" value="F:glutamate 5-kinase activity"/>
    <property type="evidence" value="ECO:0007669"/>
    <property type="project" value="UniProtKB-UniRule"/>
</dbReference>
<feature type="domain" description="PUA" evidence="9">
    <location>
        <begin position="283"/>
        <end position="366"/>
    </location>
</feature>
<dbReference type="InterPro" id="IPR041739">
    <property type="entry name" value="G5K_ProB"/>
</dbReference>
<comment type="catalytic activity">
    <reaction evidence="8">
        <text>L-glutamate + ATP = L-glutamyl 5-phosphate + ADP</text>
        <dbReference type="Rhea" id="RHEA:14877"/>
        <dbReference type="ChEBI" id="CHEBI:29985"/>
        <dbReference type="ChEBI" id="CHEBI:30616"/>
        <dbReference type="ChEBI" id="CHEBI:58274"/>
        <dbReference type="ChEBI" id="CHEBI:456216"/>
        <dbReference type="EC" id="2.7.2.11"/>
    </reaction>
</comment>
<evidence type="ECO:0000256" key="2">
    <source>
        <dbReference type="ARBA" id="ARBA00022605"/>
    </source>
</evidence>
<keyword evidence="3 8" id="KW-0641">Proline biosynthesis</keyword>
<dbReference type="InterPro" id="IPR036974">
    <property type="entry name" value="PUA_sf"/>
</dbReference>
<dbReference type="InterPro" id="IPR019797">
    <property type="entry name" value="Glutamate_5-kinase_CS"/>
</dbReference>
<dbReference type="EMBL" id="QDDL01000002">
    <property type="protein sequence ID" value="PVZ70691.1"/>
    <property type="molecule type" value="Genomic_DNA"/>
</dbReference>
<name>A0A2V1H2Q9_9GAMM</name>
<dbReference type="GO" id="GO:0005524">
    <property type="term" value="F:ATP binding"/>
    <property type="evidence" value="ECO:0007669"/>
    <property type="project" value="UniProtKB-KW"/>
</dbReference>
<gene>
    <name evidence="8" type="primary">proB</name>
    <name evidence="10" type="ORF">DC094_07570</name>
</gene>
<dbReference type="PROSITE" id="PS50890">
    <property type="entry name" value="PUA"/>
    <property type="match status" value="1"/>
</dbReference>
<evidence type="ECO:0000259" key="9">
    <source>
        <dbReference type="SMART" id="SM00359"/>
    </source>
</evidence>
<dbReference type="FunFam" id="3.40.1160.10:FF:000018">
    <property type="entry name" value="Glutamate 5-kinase"/>
    <property type="match status" value="1"/>
</dbReference>
<feature type="binding site" evidence="8">
    <location>
        <position position="17"/>
    </location>
    <ligand>
        <name>ATP</name>
        <dbReference type="ChEBI" id="CHEBI:30616"/>
    </ligand>
</feature>
<dbReference type="Pfam" id="PF01472">
    <property type="entry name" value="PUA"/>
    <property type="match status" value="1"/>
</dbReference>
<dbReference type="PRINTS" id="PR00474">
    <property type="entry name" value="GLU5KINASE"/>
</dbReference>
<dbReference type="OrthoDB" id="9804434at2"/>
<keyword evidence="5 8" id="KW-0547">Nucleotide-binding</keyword>
<keyword evidence="6 8" id="KW-0418">Kinase</keyword>
<dbReference type="FunFam" id="2.30.130.10:FF:000007">
    <property type="entry name" value="Glutamate 5-kinase"/>
    <property type="match status" value="1"/>
</dbReference>
<dbReference type="PANTHER" id="PTHR43654:SF1">
    <property type="entry name" value="ISOPENTENYL PHOSPHATE KINASE"/>
    <property type="match status" value="1"/>
</dbReference>
<dbReference type="InterPro" id="IPR001057">
    <property type="entry name" value="Glu/AcGlu_kinase"/>
</dbReference>
<feature type="binding site" evidence="8">
    <location>
        <position position="57"/>
    </location>
    <ligand>
        <name>substrate</name>
    </ligand>
</feature>
<dbReference type="PANTHER" id="PTHR43654">
    <property type="entry name" value="GLUTAMATE 5-KINASE"/>
    <property type="match status" value="1"/>
</dbReference>
<dbReference type="SUPFAM" id="SSF88697">
    <property type="entry name" value="PUA domain-like"/>
    <property type="match status" value="1"/>
</dbReference>
<dbReference type="InterPro" id="IPR001048">
    <property type="entry name" value="Asp/Glu/Uridylate_kinase"/>
</dbReference>
<accession>A0A2V1H2Q9</accession>
<evidence type="ECO:0000256" key="5">
    <source>
        <dbReference type="ARBA" id="ARBA00022741"/>
    </source>
</evidence>
<evidence type="ECO:0000256" key="1">
    <source>
        <dbReference type="ARBA" id="ARBA00022490"/>
    </source>
</evidence>
<comment type="caution">
    <text evidence="8">Lacks conserved residue(s) required for the propagation of feature annotation.</text>
</comment>